<dbReference type="PANTHER" id="PTHR10145:SF6">
    <property type="entry name" value="TRANSCRIPTION ELONGATION FACTOR SPT6"/>
    <property type="match status" value="1"/>
</dbReference>
<dbReference type="Pfam" id="PF14635">
    <property type="entry name" value="HHH_7"/>
    <property type="match status" value="1"/>
</dbReference>
<dbReference type="GO" id="GO:0031491">
    <property type="term" value="F:nucleosome binding"/>
    <property type="evidence" value="ECO:0007669"/>
    <property type="project" value="TreeGrafter"/>
</dbReference>
<evidence type="ECO:0000256" key="1">
    <source>
        <dbReference type="SAM" id="MobiDB-lite"/>
    </source>
</evidence>
<dbReference type="SMART" id="SM00732">
    <property type="entry name" value="YqgFc"/>
    <property type="match status" value="1"/>
</dbReference>
<feature type="compositionally biased region" description="Acidic residues" evidence="1">
    <location>
        <begin position="69"/>
        <end position="85"/>
    </location>
</feature>
<dbReference type="GO" id="GO:0008023">
    <property type="term" value="C:transcription elongation factor complex"/>
    <property type="evidence" value="ECO:0007669"/>
    <property type="project" value="TreeGrafter"/>
</dbReference>
<proteinExistence type="predicted"/>
<reference evidence="4" key="1">
    <citation type="submission" date="2022-11" db="UniProtKB">
        <authorList>
            <consortium name="WormBaseParasite"/>
        </authorList>
    </citation>
    <scope>IDENTIFICATION</scope>
</reference>
<dbReference type="InterPro" id="IPR006641">
    <property type="entry name" value="YqgF/RNaseH-like_dom"/>
</dbReference>
<evidence type="ECO:0000259" key="2">
    <source>
        <dbReference type="SMART" id="SM00732"/>
    </source>
</evidence>
<dbReference type="PANTHER" id="PTHR10145">
    <property type="entry name" value="TRANSCRIPTION ELONGATION FACTOR SPT6"/>
    <property type="match status" value="1"/>
</dbReference>
<dbReference type="Proteomes" id="UP000887565">
    <property type="component" value="Unplaced"/>
</dbReference>
<feature type="compositionally biased region" description="Basic and acidic residues" evidence="1">
    <location>
        <begin position="230"/>
        <end position="243"/>
    </location>
</feature>
<dbReference type="GO" id="GO:0042393">
    <property type="term" value="F:histone binding"/>
    <property type="evidence" value="ECO:0007669"/>
    <property type="project" value="TreeGrafter"/>
</dbReference>
<dbReference type="InterPro" id="IPR028088">
    <property type="entry name" value="Spt6_HTH_DNA-bd_dom"/>
</dbReference>
<dbReference type="InterPro" id="IPR012337">
    <property type="entry name" value="RNaseH-like_sf"/>
</dbReference>
<dbReference type="GO" id="GO:0034728">
    <property type="term" value="P:nucleosome organization"/>
    <property type="evidence" value="ECO:0007669"/>
    <property type="project" value="TreeGrafter"/>
</dbReference>
<dbReference type="Pfam" id="PF14639">
    <property type="entry name" value="YqgF"/>
    <property type="match status" value="1"/>
</dbReference>
<dbReference type="OMA" id="LQINDLW"/>
<dbReference type="InterPro" id="IPR028231">
    <property type="entry name" value="Spt6_YqgF"/>
</dbReference>
<feature type="compositionally biased region" description="Basic residues" evidence="1">
    <location>
        <begin position="176"/>
        <end position="186"/>
    </location>
</feature>
<feature type="compositionally biased region" description="Acidic residues" evidence="1">
    <location>
        <begin position="1"/>
        <end position="15"/>
    </location>
</feature>
<feature type="compositionally biased region" description="Acidic residues" evidence="1">
    <location>
        <begin position="27"/>
        <end position="37"/>
    </location>
</feature>
<dbReference type="WBParaSite" id="nRc.2.0.1.t37298-RA">
    <property type="protein sequence ID" value="nRc.2.0.1.t37298-RA"/>
    <property type="gene ID" value="nRc.2.0.1.g37298"/>
</dbReference>
<accession>A0A915KER6</accession>
<dbReference type="InterPro" id="IPR017072">
    <property type="entry name" value="TF_Spt6"/>
</dbReference>
<sequence>WIDDQAEESEHEQDDVPVSKRARIASDDDEEEEEEDESKIYEEMKGFVVTGDDEEEEGEGNDEEKKSDSEEEEEELLEDDEELLEENLGISVKKRKRRVQLGSDSEAEDEKQDLEKQLFEGGEDEEDQDNDIRRSKPGPSRRAEEYEEGEDVSAESGEESGVDDFIEDDEGETAKIRSKKKVRRRIPISDSALQEAREIFGDAIDLEDLYPGEDDEEEAEDVEQDEYEKDGENENERPVERRQKIGKKRTQKKTLLDTLEPSDLDRGFLSEVDKKIQLEDKPERFQLRGLPVSEASPDEVIAESLWIFKHLFTMRSVSTQMSDCTKLQTAVMEKIQQTLSFIRNNEFEVPFIAFYRKEYVDALPQDPRSGLLLAELWKIYHSDEKWCQMRARMENLARLFNRMQTFQYDFIVADPNKPLTDDVRMLTNKDIEQIYKVETPEELQDVYLHFLLYYGRDLPKMMEYERIKISQNGINEHEQIAPLKQAYRRDKYSLCVDAKLCKTWLLRLGGLAKMFGLKADDFAENAVRNYQINRIQEYPLTPTEAAEQDEFKSDQFNTAELKLKGAAYIVGTQLAREPGFRKLMRERFRKFGHLFVKPTKKGIKEIDENHPLYAVRYLKNKPIRDISNDQFLYFVQGESLGLITLNFALDEVPNNGELPSKTPFFDDLIGLVISEDPSPAATQWNSLRKEALKICYDSMLSYLAKETKRKLVEEAKSHVIQECGLKINKWLAVAPYVPTIQQGADSDEDVTKCRVLGIAYINELDQASFCAMIDGEGEVIDHLRLVHLTKRRNSFNPEEARLKEQDLETLRQFLINKRPHVIALAGESLEALMIRDDLIYLLADMDKQGELNHNVNVEVVENDLAKIYMNCRKAQQDFPDYPFILRQAVSLARRLQDPLLEFCQMCTPDEDILCLKYHPLQEMISKEELWNALQIEFINRVRTF</sequence>
<protein>
    <submittedName>
        <fullName evidence="4">YqgF/RNase H-like domain-containing protein</fullName>
    </submittedName>
</protein>
<keyword evidence="3" id="KW-1185">Reference proteome</keyword>
<dbReference type="InterPro" id="IPR023319">
    <property type="entry name" value="Tex-like_HTH_dom_sf"/>
</dbReference>
<dbReference type="AlphaFoldDB" id="A0A915KER6"/>
<evidence type="ECO:0000313" key="3">
    <source>
        <dbReference type="Proteomes" id="UP000887565"/>
    </source>
</evidence>
<dbReference type="InterPro" id="IPR055179">
    <property type="entry name" value="Tex-like_central_region"/>
</dbReference>
<dbReference type="Pfam" id="PF14632">
    <property type="entry name" value="SPT6_acidic"/>
    <property type="match status" value="1"/>
</dbReference>
<organism evidence="3 4">
    <name type="scientific">Romanomermis culicivorax</name>
    <name type="common">Nematode worm</name>
    <dbReference type="NCBI Taxonomy" id="13658"/>
    <lineage>
        <taxon>Eukaryota</taxon>
        <taxon>Metazoa</taxon>
        <taxon>Ecdysozoa</taxon>
        <taxon>Nematoda</taxon>
        <taxon>Enoplea</taxon>
        <taxon>Dorylaimia</taxon>
        <taxon>Mermithida</taxon>
        <taxon>Mermithoidea</taxon>
        <taxon>Mermithidae</taxon>
        <taxon>Romanomermis</taxon>
    </lineage>
</organism>
<dbReference type="SUPFAM" id="SSF158832">
    <property type="entry name" value="Tex N-terminal region-like"/>
    <property type="match status" value="1"/>
</dbReference>
<dbReference type="SUPFAM" id="SSF53098">
    <property type="entry name" value="Ribonuclease H-like"/>
    <property type="match status" value="1"/>
</dbReference>
<dbReference type="InterPro" id="IPR028083">
    <property type="entry name" value="Spt6_acidic_N_dom"/>
</dbReference>
<feature type="compositionally biased region" description="Acidic residues" evidence="1">
    <location>
        <begin position="204"/>
        <end position="229"/>
    </location>
</feature>
<dbReference type="GO" id="GO:0003677">
    <property type="term" value="F:DNA binding"/>
    <property type="evidence" value="ECO:0007669"/>
    <property type="project" value="InterPro"/>
</dbReference>
<dbReference type="InterPro" id="IPR023323">
    <property type="entry name" value="Tex-like_dom_sf"/>
</dbReference>
<dbReference type="Gene3D" id="1.10.10.650">
    <property type="entry name" value="RuvA domain 2-like"/>
    <property type="match status" value="1"/>
</dbReference>
<dbReference type="GO" id="GO:0140673">
    <property type="term" value="P:transcription elongation-coupled chromatin remodeling"/>
    <property type="evidence" value="ECO:0007669"/>
    <property type="project" value="InterPro"/>
</dbReference>
<feature type="compositionally biased region" description="Acidic residues" evidence="1">
    <location>
        <begin position="51"/>
        <end position="62"/>
    </location>
</feature>
<dbReference type="InterPro" id="IPR032706">
    <property type="entry name" value="Spt6_HHH"/>
</dbReference>
<dbReference type="FunFam" id="1.10.10.650:FF:000002">
    <property type="entry name" value="Transcription elongation factor spt6"/>
    <property type="match status" value="1"/>
</dbReference>
<dbReference type="Pfam" id="PF14641">
    <property type="entry name" value="HTH_44"/>
    <property type="match status" value="1"/>
</dbReference>
<evidence type="ECO:0000313" key="4">
    <source>
        <dbReference type="WBParaSite" id="nRc.2.0.1.t37298-RA"/>
    </source>
</evidence>
<feature type="region of interest" description="Disordered" evidence="1">
    <location>
        <begin position="1"/>
        <end position="251"/>
    </location>
</feature>
<name>A0A915KER6_ROMCU</name>
<dbReference type="Pfam" id="PF22706">
    <property type="entry name" value="Tex_central_region"/>
    <property type="match status" value="1"/>
</dbReference>
<feature type="domain" description="YqgF/RNase H-like" evidence="2">
    <location>
        <begin position="753"/>
        <end position="869"/>
    </location>
</feature>
<dbReference type="Gene3D" id="1.10.3500.10">
    <property type="entry name" value="Tex N-terminal region-like"/>
    <property type="match status" value="2"/>
</dbReference>
<feature type="compositionally biased region" description="Acidic residues" evidence="1">
    <location>
        <begin position="145"/>
        <end position="171"/>
    </location>
</feature>